<evidence type="ECO:0000313" key="2">
    <source>
        <dbReference type="Proteomes" id="UP000006729"/>
    </source>
</evidence>
<organism evidence="1 2">
    <name type="scientific">Populus trichocarpa</name>
    <name type="common">Western balsam poplar</name>
    <name type="synonym">Populus balsamifera subsp. trichocarpa</name>
    <dbReference type="NCBI Taxonomy" id="3694"/>
    <lineage>
        <taxon>Eukaryota</taxon>
        <taxon>Viridiplantae</taxon>
        <taxon>Streptophyta</taxon>
        <taxon>Embryophyta</taxon>
        <taxon>Tracheophyta</taxon>
        <taxon>Spermatophyta</taxon>
        <taxon>Magnoliopsida</taxon>
        <taxon>eudicotyledons</taxon>
        <taxon>Gunneridae</taxon>
        <taxon>Pentapetalae</taxon>
        <taxon>rosids</taxon>
        <taxon>fabids</taxon>
        <taxon>Malpighiales</taxon>
        <taxon>Salicaceae</taxon>
        <taxon>Saliceae</taxon>
        <taxon>Populus</taxon>
    </lineage>
</organism>
<proteinExistence type="predicted"/>
<reference evidence="1 2" key="1">
    <citation type="journal article" date="2006" name="Science">
        <title>The genome of black cottonwood, Populus trichocarpa (Torr. &amp; Gray).</title>
        <authorList>
            <person name="Tuskan G.A."/>
            <person name="Difazio S."/>
            <person name="Jansson S."/>
            <person name="Bohlmann J."/>
            <person name="Grigoriev I."/>
            <person name="Hellsten U."/>
            <person name="Putnam N."/>
            <person name="Ralph S."/>
            <person name="Rombauts S."/>
            <person name="Salamov A."/>
            <person name="Schein J."/>
            <person name="Sterck L."/>
            <person name="Aerts A."/>
            <person name="Bhalerao R.R."/>
            <person name="Bhalerao R.P."/>
            <person name="Blaudez D."/>
            <person name="Boerjan W."/>
            <person name="Brun A."/>
            <person name="Brunner A."/>
            <person name="Busov V."/>
            <person name="Campbell M."/>
            <person name="Carlson J."/>
            <person name="Chalot M."/>
            <person name="Chapman J."/>
            <person name="Chen G.L."/>
            <person name="Cooper D."/>
            <person name="Coutinho P.M."/>
            <person name="Couturier J."/>
            <person name="Covert S."/>
            <person name="Cronk Q."/>
            <person name="Cunningham R."/>
            <person name="Davis J."/>
            <person name="Degroeve S."/>
            <person name="Dejardin A."/>
            <person name="Depamphilis C."/>
            <person name="Detter J."/>
            <person name="Dirks B."/>
            <person name="Dubchak I."/>
            <person name="Duplessis S."/>
            <person name="Ehlting J."/>
            <person name="Ellis B."/>
            <person name="Gendler K."/>
            <person name="Goodstein D."/>
            <person name="Gribskov M."/>
            <person name="Grimwood J."/>
            <person name="Groover A."/>
            <person name="Gunter L."/>
            <person name="Hamberger B."/>
            <person name="Heinze B."/>
            <person name="Helariutta Y."/>
            <person name="Henrissat B."/>
            <person name="Holligan D."/>
            <person name="Holt R."/>
            <person name="Huang W."/>
            <person name="Islam-Faridi N."/>
            <person name="Jones S."/>
            <person name="Jones-Rhoades M."/>
            <person name="Jorgensen R."/>
            <person name="Joshi C."/>
            <person name="Kangasjarvi J."/>
            <person name="Karlsson J."/>
            <person name="Kelleher C."/>
            <person name="Kirkpatrick R."/>
            <person name="Kirst M."/>
            <person name="Kohler A."/>
            <person name="Kalluri U."/>
            <person name="Larimer F."/>
            <person name="Leebens-Mack J."/>
            <person name="Leple J.C."/>
            <person name="Locascio P."/>
            <person name="Lou Y."/>
            <person name="Lucas S."/>
            <person name="Martin F."/>
            <person name="Montanini B."/>
            <person name="Napoli C."/>
            <person name="Nelson D.R."/>
            <person name="Nelson C."/>
            <person name="Nieminen K."/>
            <person name="Nilsson O."/>
            <person name="Pereda V."/>
            <person name="Peter G."/>
            <person name="Philippe R."/>
            <person name="Pilate G."/>
            <person name="Poliakov A."/>
            <person name="Razumovskaya J."/>
            <person name="Richardson P."/>
            <person name="Rinaldi C."/>
            <person name="Ritland K."/>
            <person name="Rouze P."/>
            <person name="Ryaboy D."/>
            <person name="Schmutz J."/>
            <person name="Schrader J."/>
            <person name="Segerman B."/>
            <person name="Shin H."/>
            <person name="Siddiqui A."/>
            <person name="Sterky F."/>
            <person name="Terry A."/>
            <person name="Tsai C.J."/>
            <person name="Uberbacher E."/>
            <person name="Unneberg P."/>
            <person name="Vahala J."/>
            <person name="Wall K."/>
            <person name="Wessler S."/>
            <person name="Yang G."/>
            <person name="Yin T."/>
            <person name="Douglas C."/>
            <person name="Marra M."/>
            <person name="Sandberg G."/>
            <person name="Van de Peer Y."/>
            <person name="Rokhsar D."/>
        </authorList>
    </citation>
    <scope>NUCLEOTIDE SEQUENCE [LARGE SCALE GENOMIC DNA]</scope>
    <source>
        <strain evidence="2">cv. Nisqually</strain>
    </source>
</reference>
<sequence>MTREERMLHGAYNVGDLDKAIKFYTEFRGMKLLRKRDVPEDRYSNAFLGYGPEDSTLELTYRELLGNRVQLKVELQKSHLLKTQWLQV</sequence>
<name>A0ACC0SW59_POPTR</name>
<keyword evidence="2" id="KW-1185">Reference proteome</keyword>
<evidence type="ECO:0000313" key="1">
    <source>
        <dbReference type="EMBL" id="KAI9393472.1"/>
    </source>
</evidence>
<protein>
    <submittedName>
        <fullName evidence="1">Uncharacterized protein</fullName>
    </submittedName>
</protein>
<comment type="caution">
    <text evidence="1">The sequence shown here is derived from an EMBL/GenBank/DDBJ whole genome shotgun (WGS) entry which is preliminary data.</text>
</comment>
<dbReference type="Proteomes" id="UP000006729">
    <property type="component" value="Chromosome 6"/>
</dbReference>
<gene>
    <name evidence="1" type="ORF">POPTR_006G239802v4</name>
</gene>
<dbReference type="EMBL" id="CM009295">
    <property type="protein sequence ID" value="KAI9393472.1"/>
    <property type="molecule type" value="Genomic_DNA"/>
</dbReference>
<accession>A0ACC0SW59</accession>